<protein>
    <submittedName>
        <fullName evidence="1">Uncharacterized protein</fullName>
    </submittedName>
</protein>
<gene>
    <name evidence="1" type="ORF">clem_04460</name>
</gene>
<organism evidence="1 2">
    <name type="scientific">Legionella clemsonensis</name>
    <dbReference type="NCBI Taxonomy" id="1867846"/>
    <lineage>
        <taxon>Bacteria</taxon>
        <taxon>Pseudomonadati</taxon>
        <taxon>Pseudomonadota</taxon>
        <taxon>Gammaproteobacteria</taxon>
        <taxon>Legionellales</taxon>
        <taxon>Legionellaceae</taxon>
        <taxon>Legionella</taxon>
    </lineage>
</organism>
<dbReference type="EMBL" id="CP016397">
    <property type="protein sequence ID" value="ASQ45450.1"/>
    <property type="molecule type" value="Genomic_DNA"/>
</dbReference>
<reference evidence="2" key="1">
    <citation type="submission" date="2016-07" db="EMBL/GenBank/DDBJ databases">
        <authorList>
            <person name="Florea S."/>
            <person name="Webb J.S."/>
            <person name="Jaromczyk J."/>
            <person name="Schardl C.L."/>
        </authorList>
    </citation>
    <scope>NUCLEOTIDE SEQUENCE [LARGE SCALE GENOMIC DNA]</scope>
    <source>
        <strain evidence="2">CDC-D5610</strain>
    </source>
</reference>
<sequence>MIIKEILRIDNLVQSLTYNYIPRELSNRIGVLLIKHLLDGTVSLKEDLTITNNQLKLLFGLYESHQTLTPQLLETLLDCRVTADNVMLDAETLRALHQNSLFPPAGETVTEGRQFRAFGF</sequence>
<evidence type="ECO:0000313" key="2">
    <source>
        <dbReference type="Proteomes" id="UP000201728"/>
    </source>
</evidence>
<accession>A0A222P0T3</accession>
<name>A0A222P0T3_9GAMM</name>
<evidence type="ECO:0000313" key="1">
    <source>
        <dbReference type="EMBL" id="ASQ45450.1"/>
    </source>
</evidence>
<dbReference type="KEGG" id="lcd:clem_04460"/>
<dbReference type="Proteomes" id="UP000201728">
    <property type="component" value="Chromosome"/>
</dbReference>
<keyword evidence="2" id="KW-1185">Reference proteome</keyword>
<dbReference type="AlphaFoldDB" id="A0A222P0T3"/>
<proteinExistence type="predicted"/>